<dbReference type="AlphaFoldDB" id="A0A5C2S4I9"/>
<dbReference type="SUPFAM" id="SSF81383">
    <property type="entry name" value="F-box domain"/>
    <property type="match status" value="1"/>
</dbReference>
<protein>
    <recommendedName>
        <fullName evidence="1">F-box domain-containing protein</fullName>
    </recommendedName>
</protein>
<dbReference type="Proteomes" id="UP000313359">
    <property type="component" value="Unassembled WGS sequence"/>
</dbReference>
<evidence type="ECO:0000313" key="2">
    <source>
        <dbReference type="EMBL" id="RPD58477.1"/>
    </source>
</evidence>
<dbReference type="InterPro" id="IPR001810">
    <property type="entry name" value="F-box_dom"/>
</dbReference>
<organism evidence="2 3">
    <name type="scientific">Lentinus tigrinus ALCF2SS1-6</name>
    <dbReference type="NCBI Taxonomy" id="1328759"/>
    <lineage>
        <taxon>Eukaryota</taxon>
        <taxon>Fungi</taxon>
        <taxon>Dikarya</taxon>
        <taxon>Basidiomycota</taxon>
        <taxon>Agaricomycotina</taxon>
        <taxon>Agaricomycetes</taxon>
        <taxon>Polyporales</taxon>
        <taxon>Polyporaceae</taxon>
        <taxon>Lentinus</taxon>
    </lineage>
</organism>
<dbReference type="Gene3D" id="1.20.1280.50">
    <property type="match status" value="1"/>
</dbReference>
<gene>
    <name evidence="2" type="ORF">L227DRAFT_188575</name>
</gene>
<feature type="domain" description="F-box" evidence="1">
    <location>
        <begin position="54"/>
        <end position="122"/>
    </location>
</feature>
<dbReference type="OrthoDB" id="3193283at2759"/>
<dbReference type="SUPFAM" id="SSF52058">
    <property type="entry name" value="L domain-like"/>
    <property type="match status" value="1"/>
</dbReference>
<reference evidence="2" key="1">
    <citation type="journal article" date="2018" name="Genome Biol. Evol.">
        <title>Genomics and development of Lentinus tigrinus, a white-rot wood-decaying mushroom with dimorphic fruiting bodies.</title>
        <authorList>
            <person name="Wu B."/>
            <person name="Xu Z."/>
            <person name="Knudson A."/>
            <person name="Carlson A."/>
            <person name="Chen N."/>
            <person name="Kovaka S."/>
            <person name="LaButti K."/>
            <person name="Lipzen A."/>
            <person name="Pennachio C."/>
            <person name="Riley R."/>
            <person name="Schakwitz W."/>
            <person name="Umezawa K."/>
            <person name="Ohm R.A."/>
            <person name="Grigoriev I.V."/>
            <person name="Nagy L.G."/>
            <person name="Gibbons J."/>
            <person name="Hibbett D."/>
        </authorList>
    </citation>
    <scope>NUCLEOTIDE SEQUENCE [LARGE SCALE GENOMIC DNA]</scope>
    <source>
        <strain evidence="2">ALCF2SS1-6</strain>
    </source>
</reference>
<dbReference type="STRING" id="1328759.A0A5C2S4I9"/>
<dbReference type="InterPro" id="IPR036047">
    <property type="entry name" value="F-box-like_dom_sf"/>
</dbReference>
<name>A0A5C2S4I9_9APHY</name>
<accession>A0A5C2S4I9</accession>
<dbReference type="PANTHER" id="PTHR16134:SF119">
    <property type="entry name" value="AT02038P-RELATED"/>
    <property type="match status" value="1"/>
</dbReference>
<proteinExistence type="predicted"/>
<evidence type="ECO:0000313" key="3">
    <source>
        <dbReference type="Proteomes" id="UP000313359"/>
    </source>
</evidence>
<sequence length="578" mass="64585">MSDLIRQAELLVAGIQNNVGESMISFTEAERLLSILRIAVSATGSIRNSHLSIHKLPNETLALIFSHVPSGLVPGSIINPRGEGGNWDWSFVLIGELSRVLLVCRRWHDVAISTPTLWTSIYVYNHMLSITKRHLRRSGVSPLVCFIRLTQDDGGPTLDFLSEHHDRIRELQLTAPFTWNLHEVPPTLRFPMPSLEQADIRQVPRYHLPDLGPVLERKLLFNGRAQRLRKLSLQKISGFPGNRFERLTDLDLEPASGHKVEGANFLAFLSRCPMLQHLVIRHFSFSTMGFAPRQPLPHLRTLIIWQADNLITCDVLLSSVTLPRDISIVMLLPGIRTVTGTDVGSLDPMTLSPQCQEATRIAITFDQHSIMGVSAVGLAAIHANVVINGHGQSDWMGIISWLSANGSTFTELWLSFSASYSNSSHIPETVATILNNFPSLDSLILLVDDRAVCNSQSGDNNCWLRSGSFPNIPPRISRLRLCLSHDINPGLGLEGMKEYLTSRVRNGSRLSSLVLEFPPVGPQHSAEATFEGLADVVEVRRAWKYTWMEVPDMHRDPPHSLWPKWSEELAWPGSDRVE</sequence>
<dbReference type="Pfam" id="PF12937">
    <property type="entry name" value="F-box-like"/>
    <property type="match status" value="1"/>
</dbReference>
<dbReference type="PANTHER" id="PTHR16134">
    <property type="entry name" value="F-BOX/TPR REPEAT PROTEIN POF3"/>
    <property type="match status" value="1"/>
</dbReference>
<keyword evidence="3" id="KW-1185">Reference proteome</keyword>
<dbReference type="EMBL" id="ML122275">
    <property type="protein sequence ID" value="RPD58477.1"/>
    <property type="molecule type" value="Genomic_DNA"/>
</dbReference>
<evidence type="ECO:0000259" key="1">
    <source>
        <dbReference type="Pfam" id="PF12937"/>
    </source>
</evidence>